<dbReference type="Proteomes" id="UP000614047">
    <property type="component" value="Unassembled WGS sequence"/>
</dbReference>
<evidence type="ECO:0000313" key="2">
    <source>
        <dbReference type="EMBL" id="MBG6087556.1"/>
    </source>
</evidence>
<feature type="transmembrane region" description="Helical" evidence="1">
    <location>
        <begin position="34"/>
        <end position="53"/>
    </location>
</feature>
<feature type="transmembrane region" description="Helical" evidence="1">
    <location>
        <begin position="109"/>
        <end position="132"/>
    </location>
</feature>
<gene>
    <name evidence="2" type="ORF">IW256_001669</name>
</gene>
<keyword evidence="1" id="KW-0812">Transmembrane</keyword>
<reference evidence="2" key="1">
    <citation type="submission" date="2020-11" db="EMBL/GenBank/DDBJ databases">
        <title>Sequencing the genomes of 1000 actinobacteria strains.</title>
        <authorList>
            <person name="Klenk H.-P."/>
        </authorList>
    </citation>
    <scope>NUCLEOTIDE SEQUENCE</scope>
    <source>
        <strain evidence="2">DSM 43175</strain>
    </source>
</reference>
<evidence type="ECO:0008006" key="4">
    <source>
        <dbReference type="Google" id="ProtNLM"/>
    </source>
</evidence>
<dbReference type="AlphaFoldDB" id="A0A931DHB5"/>
<keyword evidence="3" id="KW-1185">Reference proteome</keyword>
<dbReference type="EMBL" id="JADOUA010000001">
    <property type="protein sequence ID" value="MBG6087556.1"/>
    <property type="molecule type" value="Genomic_DNA"/>
</dbReference>
<feature type="transmembrane region" description="Helical" evidence="1">
    <location>
        <begin position="153"/>
        <end position="178"/>
    </location>
</feature>
<protein>
    <recommendedName>
        <fullName evidence="4">DUF981 family protein</fullName>
    </recommendedName>
</protein>
<comment type="caution">
    <text evidence="2">The sequence shown here is derived from an EMBL/GenBank/DDBJ whole genome shotgun (WGS) entry which is preliminary data.</text>
</comment>
<accession>A0A931DHB5</accession>
<keyword evidence="1" id="KW-1133">Transmembrane helix</keyword>
<evidence type="ECO:0000313" key="3">
    <source>
        <dbReference type="Proteomes" id="UP000614047"/>
    </source>
</evidence>
<keyword evidence="1" id="KW-0472">Membrane</keyword>
<proteinExistence type="predicted"/>
<organism evidence="2 3">
    <name type="scientific">Actinomadura viridis</name>
    <dbReference type="NCBI Taxonomy" id="58110"/>
    <lineage>
        <taxon>Bacteria</taxon>
        <taxon>Bacillati</taxon>
        <taxon>Actinomycetota</taxon>
        <taxon>Actinomycetes</taxon>
        <taxon>Streptosporangiales</taxon>
        <taxon>Thermomonosporaceae</taxon>
        <taxon>Actinomadura</taxon>
    </lineage>
</organism>
<dbReference type="InterPro" id="IPR009324">
    <property type="entry name" value="DUF981"/>
</dbReference>
<feature type="transmembrane region" description="Helical" evidence="1">
    <location>
        <begin position="65"/>
        <end position="89"/>
    </location>
</feature>
<evidence type="ECO:0000256" key="1">
    <source>
        <dbReference type="SAM" id="Phobius"/>
    </source>
</evidence>
<name>A0A931DHB5_9ACTN</name>
<sequence>MYTTLMGVAAGTALIVLVLLGVELHKGKVTTFGGWALGLAVPGLLLTVTGLHMTLTQSIKLEGEVFKNSIFGELSAAFGVLALAAAFYLWRRGEPLLARPDLVDHLYVIARPVSIMVFGLGLGLLACTIGAFDYQIFATAPQAEPIMGTWPKWLVNTGLSSLLALPAVGALLAPVAIWRANRRLLGIAGVAFFAAGVGWVLTGALVYYTHIAMDFNLRAG</sequence>
<dbReference type="Pfam" id="PF06168">
    <property type="entry name" value="DUF981"/>
    <property type="match status" value="1"/>
</dbReference>
<feature type="transmembrane region" description="Helical" evidence="1">
    <location>
        <begin position="184"/>
        <end position="208"/>
    </location>
</feature>
<dbReference type="RefSeq" id="WP_197010399.1">
    <property type="nucleotide sequence ID" value="NZ_BAABES010000024.1"/>
</dbReference>